<dbReference type="GO" id="GO:0005764">
    <property type="term" value="C:lysosome"/>
    <property type="evidence" value="ECO:0007669"/>
    <property type="project" value="UniProtKB-ARBA"/>
</dbReference>
<feature type="region of interest" description="Disordered" evidence="9">
    <location>
        <begin position="236"/>
        <end position="260"/>
    </location>
</feature>
<reference evidence="11" key="1">
    <citation type="journal article" date="2011" name="Genome Res.">
        <title>Phylogeny-wide analysis of social amoeba genomes highlights ancient origins for complex intercellular communication.</title>
        <authorList>
            <person name="Heidel A.J."/>
            <person name="Lawal H.M."/>
            <person name="Felder M."/>
            <person name="Schilde C."/>
            <person name="Helps N.R."/>
            <person name="Tunggal B."/>
            <person name="Rivero F."/>
            <person name="John U."/>
            <person name="Schleicher M."/>
            <person name="Eichinger L."/>
            <person name="Platzer M."/>
            <person name="Noegel A.A."/>
            <person name="Schaap P."/>
            <person name="Gloeckner G."/>
        </authorList>
    </citation>
    <scope>NUCLEOTIDE SEQUENCE [LARGE SCALE GENOMIC DNA]</scope>
    <source>
        <strain evidence="11">SH3</strain>
    </source>
</reference>
<dbReference type="PANTHER" id="PTHR47981:SF19">
    <property type="entry name" value="RAS-RELATED PROTEIN RAB-7B"/>
    <property type="match status" value="1"/>
</dbReference>
<dbReference type="SMART" id="SM00175">
    <property type="entry name" value="RAB"/>
    <property type="match status" value="1"/>
</dbReference>
<feature type="region of interest" description="Disordered" evidence="9">
    <location>
        <begin position="443"/>
        <end position="466"/>
    </location>
</feature>
<evidence type="ECO:0000256" key="5">
    <source>
        <dbReference type="ARBA" id="ARBA00023134"/>
    </source>
</evidence>
<gene>
    <name evidence="10" type="primary">rab7B</name>
    <name evidence="10" type="ORF">DFA_11841</name>
</gene>
<keyword evidence="2" id="KW-0813">Transport</keyword>
<dbReference type="GO" id="GO:0004518">
    <property type="term" value="F:nuclease activity"/>
    <property type="evidence" value="ECO:0007669"/>
    <property type="project" value="InterPro"/>
</dbReference>
<dbReference type="GO" id="GO:0034477">
    <property type="term" value="P:U6 snRNA 3'-end processing"/>
    <property type="evidence" value="ECO:0007669"/>
    <property type="project" value="InterPro"/>
</dbReference>
<dbReference type="InterPro" id="IPR027521">
    <property type="entry name" value="Usb1"/>
</dbReference>
<accession>F4QED1</accession>
<keyword evidence="6" id="KW-0449">Lipoprotein</keyword>
<dbReference type="SMART" id="SM00176">
    <property type="entry name" value="RAN"/>
    <property type="match status" value="1"/>
</dbReference>
<dbReference type="AlphaFoldDB" id="F4QED1"/>
<sequence length="466" mass="53249">MDLLLSYKDDDDDSDSEQEDVKQQKQQPKKKQKSTIDTSSTFVGRDGDIPDLPLEIIDRLSNVNNSQDEDIGTNGTKQDDNKIDKHKGKKRQFEHVEGNYPTFVYFDVPIDRKDMESMIDEVRDIGNEMGIGHQVDHYHVSLSRVFPMREHHIDLFCNQLKLELKNIQKFSIQFESISTFFNDDKSRIFLSSNVTTGIKSVNRIIAMVDKCLDQFKFPLFHEIPLPHLSICGGFPSDDTSSDNNNKSSGSPKRDKKEKAVMAGQRRKVLKIVIIGEKSVGKTSILKRYVDQRFVPMKPTIGIDFVNKDVMVHDRLVTLQLWDTSGQERFRSLDISYYRGADCCVLVFDVTNEKSLQDLIIWRNDFIEKIGVQNQDTFPFVVLGNKVDEESRVVSEKQALNFVKQLGGNIFYFDTSAKSNINVEEAFSTVSRISLQSLEPDAFDEATRKPEKLSLETPKKDSPCCST</sequence>
<feature type="compositionally biased region" description="Acidic residues" evidence="9">
    <location>
        <begin position="9"/>
        <end position="18"/>
    </location>
</feature>
<evidence type="ECO:0000256" key="8">
    <source>
        <dbReference type="ARBA" id="ARBA00067801"/>
    </source>
</evidence>
<keyword evidence="5" id="KW-0342">GTP-binding</keyword>
<evidence type="ECO:0000256" key="1">
    <source>
        <dbReference type="ARBA" id="ARBA00006270"/>
    </source>
</evidence>
<dbReference type="FunFam" id="3.40.50.300:FF:000751">
    <property type="entry name" value="Rab family GTPase, putative"/>
    <property type="match status" value="1"/>
</dbReference>
<evidence type="ECO:0000256" key="3">
    <source>
        <dbReference type="ARBA" id="ARBA00022741"/>
    </source>
</evidence>
<dbReference type="SMART" id="SM00173">
    <property type="entry name" value="RAS"/>
    <property type="match status" value="1"/>
</dbReference>
<evidence type="ECO:0000256" key="7">
    <source>
        <dbReference type="ARBA" id="ARBA00023289"/>
    </source>
</evidence>
<feature type="compositionally biased region" description="Basic and acidic residues" evidence="9">
    <location>
        <begin position="444"/>
        <end position="466"/>
    </location>
</feature>
<organism evidence="10 11">
    <name type="scientific">Cavenderia fasciculata</name>
    <name type="common">Slime mold</name>
    <name type="synonym">Dictyostelium fasciculatum</name>
    <dbReference type="NCBI Taxonomy" id="261658"/>
    <lineage>
        <taxon>Eukaryota</taxon>
        <taxon>Amoebozoa</taxon>
        <taxon>Evosea</taxon>
        <taxon>Eumycetozoa</taxon>
        <taxon>Dictyostelia</taxon>
        <taxon>Acytosteliales</taxon>
        <taxon>Cavenderiaceae</taxon>
        <taxon>Cavenderia</taxon>
    </lineage>
</organism>
<keyword evidence="3" id="KW-0547">Nucleotide-binding</keyword>
<dbReference type="SUPFAM" id="SSF52540">
    <property type="entry name" value="P-loop containing nucleoside triphosphate hydrolases"/>
    <property type="match status" value="1"/>
</dbReference>
<comment type="similarity">
    <text evidence="1">Belongs to the small GTPase superfamily. Rab family.</text>
</comment>
<dbReference type="PROSITE" id="PS51419">
    <property type="entry name" value="RAB"/>
    <property type="match status" value="1"/>
</dbReference>
<dbReference type="PANTHER" id="PTHR47981">
    <property type="entry name" value="RAB FAMILY"/>
    <property type="match status" value="1"/>
</dbReference>
<dbReference type="GO" id="GO:0003924">
    <property type="term" value="F:GTPase activity"/>
    <property type="evidence" value="ECO:0007669"/>
    <property type="project" value="InterPro"/>
</dbReference>
<dbReference type="Pfam" id="PF09749">
    <property type="entry name" value="HVSL"/>
    <property type="match status" value="1"/>
</dbReference>
<keyword evidence="7" id="KW-0636">Prenylation</keyword>
<dbReference type="Gene3D" id="3.90.1140.10">
    <property type="entry name" value="Cyclic phosphodiesterase"/>
    <property type="match status" value="1"/>
</dbReference>
<dbReference type="OrthoDB" id="1436450at2759"/>
<dbReference type="InterPro" id="IPR005225">
    <property type="entry name" value="Small_GTP-bd"/>
</dbReference>
<dbReference type="InterPro" id="IPR001806">
    <property type="entry name" value="Small_GTPase"/>
</dbReference>
<dbReference type="GO" id="GO:0090385">
    <property type="term" value="P:phagosome-lysosome fusion"/>
    <property type="evidence" value="ECO:0007669"/>
    <property type="project" value="TreeGrafter"/>
</dbReference>
<keyword evidence="4" id="KW-0653">Protein transport</keyword>
<dbReference type="InterPro" id="IPR027417">
    <property type="entry name" value="P-loop_NTPase"/>
</dbReference>
<evidence type="ECO:0000313" key="10">
    <source>
        <dbReference type="EMBL" id="EGG14078.1"/>
    </source>
</evidence>
<feature type="region of interest" description="Disordered" evidence="9">
    <location>
        <begin position="1"/>
        <end position="50"/>
    </location>
</feature>
<dbReference type="PROSITE" id="PS51417">
    <property type="entry name" value="ARF"/>
    <property type="match status" value="1"/>
</dbReference>
<name>F4QED1_CACFS</name>
<dbReference type="GO" id="GO:0005770">
    <property type="term" value="C:late endosome"/>
    <property type="evidence" value="ECO:0007669"/>
    <property type="project" value="TreeGrafter"/>
</dbReference>
<feature type="compositionally biased region" description="Low complexity" evidence="9">
    <location>
        <begin position="236"/>
        <end position="250"/>
    </location>
</feature>
<dbReference type="GO" id="GO:0045335">
    <property type="term" value="C:phagocytic vesicle"/>
    <property type="evidence" value="ECO:0007669"/>
    <property type="project" value="TreeGrafter"/>
</dbReference>
<evidence type="ECO:0000313" key="11">
    <source>
        <dbReference type="Proteomes" id="UP000007797"/>
    </source>
</evidence>
<dbReference type="STRING" id="1054147.F4QED1"/>
<dbReference type="PROSITE" id="PS51421">
    <property type="entry name" value="RAS"/>
    <property type="match status" value="1"/>
</dbReference>
<dbReference type="EMBL" id="GL883029">
    <property type="protein sequence ID" value="EGG14078.1"/>
    <property type="molecule type" value="Genomic_DNA"/>
</dbReference>
<dbReference type="GO" id="GO:0002682">
    <property type="term" value="P:regulation of immune system process"/>
    <property type="evidence" value="ECO:0007669"/>
    <property type="project" value="UniProtKB-ARBA"/>
</dbReference>
<evidence type="ECO:0000256" key="9">
    <source>
        <dbReference type="SAM" id="MobiDB-lite"/>
    </source>
</evidence>
<evidence type="ECO:0000256" key="2">
    <source>
        <dbReference type="ARBA" id="ARBA00022448"/>
    </source>
</evidence>
<dbReference type="Gene3D" id="3.40.50.300">
    <property type="entry name" value="P-loop containing nucleotide triphosphate hydrolases"/>
    <property type="match status" value="1"/>
</dbReference>
<dbReference type="SMART" id="SM00174">
    <property type="entry name" value="RHO"/>
    <property type="match status" value="1"/>
</dbReference>
<dbReference type="GO" id="GO:0005525">
    <property type="term" value="F:GTP binding"/>
    <property type="evidence" value="ECO:0007669"/>
    <property type="project" value="UniProtKB-KW"/>
</dbReference>
<protein>
    <recommendedName>
        <fullName evidence="8">Ras-related protein Rab-7b</fullName>
    </recommendedName>
</protein>
<evidence type="ECO:0000256" key="6">
    <source>
        <dbReference type="ARBA" id="ARBA00023288"/>
    </source>
</evidence>
<dbReference type="Pfam" id="PF00071">
    <property type="entry name" value="Ras"/>
    <property type="match status" value="1"/>
</dbReference>
<dbReference type="PROSITE" id="PS51420">
    <property type="entry name" value="RHO"/>
    <property type="match status" value="1"/>
</dbReference>
<evidence type="ECO:0000256" key="4">
    <source>
        <dbReference type="ARBA" id="ARBA00022927"/>
    </source>
</evidence>
<dbReference type="GO" id="GO:0015031">
    <property type="term" value="P:protein transport"/>
    <property type="evidence" value="ECO:0007669"/>
    <property type="project" value="UniProtKB-KW"/>
</dbReference>
<proteinExistence type="inferred from homology"/>
<keyword evidence="11" id="KW-1185">Reference proteome</keyword>
<dbReference type="RefSeq" id="XP_004350786.1">
    <property type="nucleotide sequence ID" value="XM_004350735.1"/>
</dbReference>
<dbReference type="PRINTS" id="PR00449">
    <property type="entry name" value="RASTRNSFRMNG"/>
</dbReference>
<dbReference type="NCBIfam" id="TIGR00231">
    <property type="entry name" value="small_GTP"/>
    <property type="match status" value="1"/>
</dbReference>
<dbReference type="Proteomes" id="UP000007797">
    <property type="component" value="Unassembled WGS sequence"/>
</dbReference>
<dbReference type="KEGG" id="dfa:DFA_11841"/>
<feature type="region of interest" description="Disordered" evidence="9">
    <location>
        <begin position="65"/>
        <end position="91"/>
    </location>
</feature>
<dbReference type="GeneID" id="14865284"/>